<gene>
    <name evidence="3" type="ORF">CAEBREN_19981</name>
</gene>
<dbReference type="Gene3D" id="3.30.200.20">
    <property type="entry name" value="Phosphorylase Kinase, domain 1"/>
    <property type="match status" value="1"/>
</dbReference>
<dbReference type="GO" id="GO:0005524">
    <property type="term" value="F:ATP binding"/>
    <property type="evidence" value="ECO:0007669"/>
    <property type="project" value="InterPro"/>
</dbReference>
<evidence type="ECO:0000256" key="1">
    <source>
        <dbReference type="SAM" id="MobiDB-lite"/>
    </source>
</evidence>
<dbReference type="PROSITE" id="PS50011">
    <property type="entry name" value="PROTEIN_KINASE_DOM"/>
    <property type="match status" value="1"/>
</dbReference>
<evidence type="ECO:0000313" key="3">
    <source>
        <dbReference type="EMBL" id="EGT34397.1"/>
    </source>
</evidence>
<reference evidence="4" key="1">
    <citation type="submission" date="2011-07" db="EMBL/GenBank/DDBJ databases">
        <authorList>
            <consortium name="Caenorhabditis brenneri Sequencing and Analysis Consortium"/>
            <person name="Wilson R.K."/>
        </authorList>
    </citation>
    <scope>NUCLEOTIDE SEQUENCE [LARGE SCALE GENOMIC DNA]</scope>
    <source>
        <strain evidence="4">PB2801</strain>
    </source>
</reference>
<dbReference type="OrthoDB" id="535945at2759"/>
<dbReference type="PANTHER" id="PTHR24416">
    <property type="entry name" value="TYROSINE-PROTEIN KINASE RECEPTOR"/>
    <property type="match status" value="1"/>
</dbReference>
<dbReference type="AlphaFoldDB" id="G0NN37"/>
<dbReference type="InterPro" id="IPR011009">
    <property type="entry name" value="Kinase-like_dom_sf"/>
</dbReference>
<dbReference type="GO" id="GO:0004714">
    <property type="term" value="F:transmembrane receptor protein tyrosine kinase activity"/>
    <property type="evidence" value="ECO:0007669"/>
    <property type="project" value="TreeGrafter"/>
</dbReference>
<dbReference type="GO" id="GO:0007169">
    <property type="term" value="P:cell surface receptor protein tyrosine kinase signaling pathway"/>
    <property type="evidence" value="ECO:0007669"/>
    <property type="project" value="TreeGrafter"/>
</dbReference>
<dbReference type="PRINTS" id="PR00109">
    <property type="entry name" value="TYRKINASE"/>
</dbReference>
<dbReference type="eggNOG" id="KOG0200">
    <property type="taxonomic scope" value="Eukaryota"/>
</dbReference>
<evidence type="ECO:0000259" key="2">
    <source>
        <dbReference type="PROSITE" id="PS50011"/>
    </source>
</evidence>
<dbReference type="InterPro" id="IPR050122">
    <property type="entry name" value="RTK"/>
</dbReference>
<feature type="region of interest" description="Disordered" evidence="1">
    <location>
        <begin position="1"/>
        <end position="32"/>
    </location>
</feature>
<dbReference type="SUPFAM" id="SSF56112">
    <property type="entry name" value="Protein kinase-like (PK-like)"/>
    <property type="match status" value="1"/>
</dbReference>
<dbReference type="Proteomes" id="UP000008068">
    <property type="component" value="Unassembled WGS sequence"/>
</dbReference>
<accession>G0NN37</accession>
<sequence>MAILHRPNRTAQTSGDSPLLEAGNGDGEEAEADKNELKLLEKIEERHRIDEKNLEILNVIEGRKLFRLLKGRLKLVGNSLEHKNGYVDVMIKKATNPKNQMQRMLINLELVHLCDSPKHPNLLELKGFIEENGHYSIVTEYPEGGNLLDYVRRIKKNGKFKNQLSNSGYSKTEMKQDTQLGKLCTLDLLSITWQILNGMIEMAKHPFYHRQLSLSNIFIIANKTVKIGNFSLARTNGHNEYYKKNTNWEMLTSHRAPETYTDGRFTRQSDVWSFGVLLFELFSLGEVPYQGQEDILKFVKSGKHLDKPKYCHPELYQLMAECWNLEQFKRPTFEKIQEELKEHLEKYNIKVITRR</sequence>
<protein>
    <recommendedName>
        <fullName evidence="2">Protein kinase domain-containing protein</fullName>
    </recommendedName>
</protein>
<name>G0NN37_CAEBE</name>
<dbReference type="PANTHER" id="PTHR24416:SF503">
    <property type="entry name" value="PROTEIN KINASE DOMAIN-CONTAINING PROTEIN-RELATED"/>
    <property type="match status" value="1"/>
</dbReference>
<dbReference type="InParanoid" id="G0NN37"/>
<dbReference type="Gene3D" id="1.10.510.10">
    <property type="entry name" value="Transferase(Phosphotransferase) domain 1"/>
    <property type="match status" value="1"/>
</dbReference>
<dbReference type="InterPro" id="IPR000719">
    <property type="entry name" value="Prot_kinase_dom"/>
</dbReference>
<dbReference type="EMBL" id="GL379912">
    <property type="protein sequence ID" value="EGT34397.1"/>
    <property type="molecule type" value="Genomic_DNA"/>
</dbReference>
<feature type="domain" description="Protein kinase" evidence="2">
    <location>
        <begin position="62"/>
        <end position="344"/>
    </location>
</feature>
<dbReference type="InterPro" id="IPR001245">
    <property type="entry name" value="Ser-Thr/Tyr_kinase_cat_dom"/>
</dbReference>
<dbReference type="GO" id="GO:0043235">
    <property type="term" value="C:receptor complex"/>
    <property type="evidence" value="ECO:0007669"/>
    <property type="project" value="TreeGrafter"/>
</dbReference>
<keyword evidence="4" id="KW-1185">Reference proteome</keyword>
<organism evidence="4">
    <name type="scientific">Caenorhabditis brenneri</name>
    <name type="common">Nematode worm</name>
    <dbReference type="NCBI Taxonomy" id="135651"/>
    <lineage>
        <taxon>Eukaryota</taxon>
        <taxon>Metazoa</taxon>
        <taxon>Ecdysozoa</taxon>
        <taxon>Nematoda</taxon>
        <taxon>Chromadorea</taxon>
        <taxon>Rhabditida</taxon>
        <taxon>Rhabditina</taxon>
        <taxon>Rhabditomorpha</taxon>
        <taxon>Rhabditoidea</taxon>
        <taxon>Rhabditidae</taxon>
        <taxon>Peloderinae</taxon>
        <taxon>Caenorhabditis</taxon>
    </lineage>
</organism>
<dbReference type="GO" id="GO:0005886">
    <property type="term" value="C:plasma membrane"/>
    <property type="evidence" value="ECO:0007669"/>
    <property type="project" value="TreeGrafter"/>
</dbReference>
<dbReference type="Pfam" id="PF07714">
    <property type="entry name" value="PK_Tyr_Ser-Thr"/>
    <property type="match status" value="1"/>
</dbReference>
<proteinExistence type="predicted"/>
<evidence type="ECO:0000313" key="4">
    <source>
        <dbReference type="Proteomes" id="UP000008068"/>
    </source>
</evidence>
<dbReference type="HOGENOM" id="CLU_000288_7_40_1"/>
<dbReference type="STRING" id="135651.G0NN37"/>